<feature type="region of interest" description="Disordered" evidence="1">
    <location>
        <begin position="21"/>
        <end position="40"/>
    </location>
</feature>
<dbReference type="Proteomes" id="UP000595140">
    <property type="component" value="Unassembled WGS sequence"/>
</dbReference>
<name>A0A484KKV8_9ASTE</name>
<evidence type="ECO:0000313" key="3">
    <source>
        <dbReference type="EMBL" id="VFQ66373.1"/>
    </source>
</evidence>
<dbReference type="PANTHER" id="PTHR33710">
    <property type="entry name" value="BNAC02G09200D PROTEIN"/>
    <property type="match status" value="1"/>
</dbReference>
<dbReference type="AlphaFoldDB" id="A0A484KKV8"/>
<organism evidence="3 4">
    <name type="scientific">Cuscuta campestris</name>
    <dbReference type="NCBI Taxonomy" id="132261"/>
    <lineage>
        <taxon>Eukaryota</taxon>
        <taxon>Viridiplantae</taxon>
        <taxon>Streptophyta</taxon>
        <taxon>Embryophyta</taxon>
        <taxon>Tracheophyta</taxon>
        <taxon>Spermatophyta</taxon>
        <taxon>Magnoliopsida</taxon>
        <taxon>eudicotyledons</taxon>
        <taxon>Gunneridae</taxon>
        <taxon>Pentapetalae</taxon>
        <taxon>asterids</taxon>
        <taxon>lamiids</taxon>
        <taxon>Solanales</taxon>
        <taxon>Convolvulaceae</taxon>
        <taxon>Cuscuteae</taxon>
        <taxon>Cuscuta</taxon>
        <taxon>Cuscuta subgen. Grammica</taxon>
        <taxon>Cuscuta sect. Cleistogrammica</taxon>
    </lineage>
</organism>
<sequence length="239" mass="26191">MDQGLKASNLDAWPSWTPGLDCRSRKTRGKQRMDGPRKASNLGQFGSGCFDLDASASVILGEGKLRFLNQAGGGQQVGLVLCPGEKAKIHGCQLLVSGCHRILVFLVTVLVLWDDLHTTSQSTNSPWIIGGDFNSISSLDHHKGNSRPCLNSIQDFDHCIINSCLISPPFSGSPFTWFGVRSLGRLWRRLDRIFINTTYSNLFPDTSTEHLPKASSNPSNLMPQLNALAAPLLLEFVLK</sequence>
<evidence type="ECO:0000313" key="4">
    <source>
        <dbReference type="Proteomes" id="UP000595140"/>
    </source>
</evidence>
<evidence type="ECO:0000256" key="1">
    <source>
        <dbReference type="SAM" id="MobiDB-lite"/>
    </source>
</evidence>
<proteinExistence type="predicted"/>
<dbReference type="PANTHER" id="PTHR33710:SF13">
    <property type="entry name" value="ENDONUCLEASE_EXONUCLEASE_PHOSPHATASE FAMILY PROTEIN"/>
    <property type="match status" value="1"/>
</dbReference>
<dbReference type="Pfam" id="PF03372">
    <property type="entry name" value="Exo_endo_phos"/>
    <property type="match status" value="1"/>
</dbReference>
<dbReference type="GO" id="GO:0003824">
    <property type="term" value="F:catalytic activity"/>
    <property type="evidence" value="ECO:0007669"/>
    <property type="project" value="InterPro"/>
</dbReference>
<gene>
    <name evidence="3" type="ORF">CCAM_LOCUS8149</name>
</gene>
<dbReference type="Gene3D" id="3.60.10.10">
    <property type="entry name" value="Endonuclease/exonuclease/phosphatase"/>
    <property type="match status" value="1"/>
</dbReference>
<dbReference type="InterPro" id="IPR005135">
    <property type="entry name" value="Endo/exonuclease/phosphatase"/>
</dbReference>
<accession>A0A484KKV8</accession>
<protein>
    <recommendedName>
        <fullName evidence="2">Endonuclease/exonuclease/phosphatase domain-containing protein</fullName>
    </recommendedName>
</protein>
<dbReference type="SUPFAM" id="SSF56219">
    <property type="entry name" value="DNase I-like"/>
    <property type="match status" value="1"/>
</dbReference>
<reference evidence="3 4" key="1">
    <citation type="submission" date="2018-04" db="EMBL/GenBank/DDBJ databases">
        <authorList>
            <person name="Vogel A."/>
        </authorList>
    </citation>
    <scope>NUCLEOTIDE SEQUENCE [LARGE SCALE GENOMIC DNA]</scope>
</reference>
<dbReference type="OrthoDB" id="1742302at2759"/>
<keyword evidence="4" id="KW-1185">Reference proteome</keyword>
<evidence type="ECO:0000259" key="2">
    <source>
        <dbReference type="Pfam" id="PF03372"/>
    </source>
</evidence>
<dbReference type="EMBL" id="OOIL02000554">
    <property type="protein sequence ID" value="VFQ66373.1"/>
    <property type="molecule type" value="Genomic_DNA"/>
</dbReference>
<feature type="domain" description="Endonuclease/exonuclease/phosphatase" evidence="2">
    <location>
        <begin position="112"/>
        <end position="197"/>
    </location>
</feature>
<dbReference type="InterPro" id="IPR036691">
    <property type="entry name" value="Endo/exonu/phosph_ase_sf"/>
</dbReference>